<reference evidence="3" key="1">
    <citation type="submission" date="2023-07" db="EMBL/GenBank/DDBJ databases">
        <title>Isolating and identifying novel microbial strains from the Mariana Trench.</title>
        <authorList>
            <person name="Fu H."/>
        </authorList>
    </citation>
    <scope>NUCLEOTIDE SEQUENCE [LARGE SCALE GENOMIC DNA]</scope>
    <source>
        <strain evidence="3">T-y2</strain>
    </source>
</reference>
<gene>
    <name evidence="2" type="ORF">RLT85_09630</name>
</gene>
<dbReference type="Pfam" id="PF25056">
    <property type="entry name" value="DUF7793"/>
    <property type="match status" value="1"/>
</dbReference>
<feature type="domain" description="DUF7793" evidence="1">
    <location>
        <begin position="12"/>
        <end position="123"/>
    </location>
</feature>
<accession>A0ABU2KJP5</accession>
<dbReference type="InterPro" id="IPR056695">
    <property type="entry name" value="DUF7793"/>
</dbReference>
<keyword evidence="3" id="KW-1185">Reference proteome</keyword>
<evidence type="ECO:0000313" key="2">
    <source>
        <dbReference type="EMBL" id="MDT0294894.1"/>
    </source>
</evidence>
<name>A0ABU2KJP5_9FLAO</name>
<protein>
    <recommendedName>
        <fullName evidence="1">DUF7793 domain-containing protein</fullName>
    </recommendedName>
</protein>
<comment type="caution">
    <text evidence="2">The sequence shown here is derived from an EMBL/GenBank/DDBJ whole genome shotgun (WGS) entry which is preliminary data.</text>
</comment>
<sequence>MDFLKHDYAEIFIKDGILYFTYLPIQNFDIQSAEKIVAARLGMQREQAYPILCDMRQMSFPDLKARKYLAIQGSLLVKAVAYLVNPNISDYMTRFFIEVNQPLVSTAVFITKNKAIHYLNQFK</sequence>
<evidence type="ECO:0000259" key="1">
    <source>
        <dbReference type="Pfam" id="PF25056"/>
    </source>
</evidence>
<evidence type="ECO:0000313" key="3">
    <source>
        <dbReference type="Proteomes" id="UP001182991"/>
    </source>
</evidence>
<proteinExistence type="predicted"/>
<dbReference type="EMBL" id="JAVRBG010000008">
    <property type="protein sequence ID" value="MDT0294894.1"/>
    <property type="molecule type" value="Genomic_DNA"/>
</dbReference>
<dbReference type="Gene3D" id="3.40.970.30">
    <property type="entry name" value="yp_829618.1 like domains"/>
    <property type="match status" value="1"/>
</dbReference>
<organism evidence="2 3">
    <name type="scientific">Mesonia ostreae</name>
    <dbReference type="NCBI Taxonomy" id="861110"/>
    <lineage>
        <taxon>Bacteria</taxon>
        <taxon>Pseudomonadati</taxon>
        <taxon>Bacteroidota</taxon>
        <taxon>Flavobacteriia</taxon>
        <taxon>Flavobacteriales</taxon>
        <taxon>Flavobacteriaceae</taxon>
        <taxon>Mesonia</taxon>
    </lineage>
</organism>
<dbReference type="Proteomes" id="UP001182991">
    <property type="component" value="Unassembled WGS sequence"/>
</dbReference>
<dbReference type="RefSeq" id="WP_311401823.1">
    <property type="nucleotide sequence ID" value="NZ_JAVRBG010000008.1"/>
</dbReference>